<feature type="compositionally biased region" description="Polar residues" evidence="8">
    <location>
        <begin position="28"/>
        <end position="53"/>
    </location>
</feature>
<evidence type="ECO:0000256" key="2">
    <source>
        <dbReference type="ARBA" id="ARBA00022574"/>
    </source>
</evidence>
<dbReference type="Gene3D" id="3.40.630.10">
    <property type="entry name" value="Zn peptidases"/>
    <property type="match status" value="2"/>
</dbReference>
<dbReference type="Gene3D" id="2.130.10.10">
    <property type="entry name" value="YVTN repeat-like/Quinoprotein amine dehydrogenase"/>
    <property type="match status" value="2"/>
</dbReference>
<dbReference type="PIRSF" id="PIRSF037237">
    <property type="entry name" value="Peptidase_WD_repeats_DUG2"/>
    <property type="match status" value="1"/>
</dbReference>
<evidence type="ECO:0000256" key="7">
    <source>
        <dbReference type="PROSITE-ProRule" id="PRU00221"/>
    </source>
</evidence>
<keyword evidence="3" id="KW-0645">Protease</keyword>
<dbReference type="OMA" id="HATVCVD"/>
<dbReference type="EMBL" id="CM001199">
    <property type="protein sequence ID" value="EGP88516.1"/>
    <property type="molecule type" value="Genomic_DNA"/>
</dbReference>
<dbReference type="PROSITE" id="PS50294">
    <property type="entry name" value="WD_REPEATS_REGION"/>
    <property type="match status" value="1"/>
</dbReference>
<evidence type="ECO:0000313" key="10">
    <source>
        <dbReference type="Proteomes" id="UP000008062"/>
    </source>
</evidence>
<dbReference type="InParanoid" id="F9X9B6"/>
<dbReference type="InterPro" id="IPR036322">
    <property type="entry name" value="WD40_repeat_dom_sf"/>
</dbReference>
<feature type="region of interest" description="Disordered" evidence="8">
    <location>
        <begin position="209"/>
        <end position="230"/>
    </location>
</feature>
<dbReference type="KEGG" id="ztr:MYCGRDRAFT_108985"/>
<dbReference type="RefSeq" id="XP_003853540.1">
    <property type="nucleotide sequence ID" value="XM_003853492.1"/>
</dbReference>
<dbReference type="Gene3D" id="3.30.70.360">
    <property type="match status" value="1"/>
</dbReference>
<dbReference type="eggNOG" id="KOG2276">
    <property type="taxonomic scope" value="Eukaryota"/>
</dbReference>
<keyword evidence="4" id="KW-0479">Metal-binding</keyword>
<evidence type="ECO:0000256" key="5">
    <source>
        <dbReference type="ARBA" id="ARBA00022737"/>
    </source>
</evidence>
<proteinExistence type="inferred from homology"/>
<dbReference type="InterPro" id="IPR051458">
    <property type="entry name" value="Cyt/Met_Dipeptidase"/>
</dbReference>
<dbReference type="SUPFAM" id="SSF53187">
    <property type="entry name" value="Zn-dependent exopeptidases"/>
    <property type="match status" value="1"/>
</dbReference>
<protein>
    <recommendedName>
        <fullName evidence="11">Peptidase M20 dimerisation domain-containing protein</fullName>
    </recommendedName>
</protein>
<keyword evidence="6" id="KW-0378">Hydrolase</keyword>
<evidence type="ECO:0000256" key="8">
    <source>
        <dbReference type="SAM" id="MobiDB-lite"/>
    </source>
</evidence>
<dbReference type="InterPro" id="IPR001680">
    <property type="entry name" value="WD40_rpt"/>
</dbReference>
<dbReference type="PROSITE" id="PS00758">
    <property type="entry name" value="ARGE_DAPE_CPG2_1"/>
    <property type="match status" value="1"/>
</dbReference>
<dbReference type="OrthoDB" id="7832001at2759"/>
<gene>
    <name evidence="9" type="ORF">MYCGRDRAFT_108985</name>
</gene>
<feature type="compositionally biased region" description="Basic residues" evidence="8">
    <location>
        <begin position="1"/>
        <end position="10"/>
    </location>
</feature>
<evidence type="ECO:0000256" key="3">
    <source>
        <dbReference type="ARBA" id="ARBA00022670"/>
    </source>
</evidence>
<dbReference type="GO" id="GO:0046872">
    <property type="term" value="F:metal ion binding"/>
    <property type="evidence" value="ECO:0007669"/>
    <property type="project" value="UniProtKB-KW"/>
</dbReference>
<evidence type="ECO:0008006" key="11">
    <source>
        <dbReference type="Google" id="ProtNLM"/>
    </source>
</evidence>
<dbReference type="SUPFAM" id="SSF50978">
    <property type="entry name" value="WD40 repeat-like"/>
    <property type="match status" value="1"/>
</dbReference>
<dbReference type="PROSITE" id="PS00678">
    <property type="entry name" value="WD_REPEATS_1"/>
    <property type="match status" value="1"/>
</dbReference>
<dbReference type="InterPro" id="IPR019775">
    <property type="entry name" value="WD40_repeat_CS"/>
</dbReference>
<dbReference type="InterPro" id="IPR015943">
    <property type="entry name" value="WD40/YVTN_repeat-like_dom_sf"/>
</dbReference>
<dbReference type="Pfam" id="PF00400">
    <property type="entry name" value="WD40"/>
    <property type="match status" value="2"/>
</dbReference>
<evidence type="ECO:0000256" key="1">
    <source>
        <dbReference type="ARBA" id="ARBA00006247"/>
    </source>
</evidence>
<feature type="repeat" description="WD" evidence="7">
    <location>
        <begin position="381"/>
        <end position="417"/>
    </location>
</feature>
<evidence type="ECO:0000256" key="6">
    <source>
        <dbReference type="ARBA" id="ARBA00022801"/>
    </source>
</evidence>
<evidence type="ECO:0000313" key="9">
    <source>
        <dbReference type="EMBL" id="EGP88516.1"/>
    </source>
</evidence>
<dbReference type="InterPro" id="IPR002933">
    <property type="entry name" value="Peptidase_M20"/>
</dbReference>
<sequence>MPSTPSHRRILTSSSMHAGSETDDTNEHISSSFRDNETTPNLLSRQPSTSDLSDPSAAVPTLRQRLRHTSSILVIALSSENIFAGTQAGEILVYGLGTYERKAVIEGHGGSVLGLCLSPDESLLFSSAGDRIVNVWDTKTLKRTHCLYSSFDVGDVFCVSYSSTLQTVYLGAQNTTVQWCRIGAEAGREELALKSRNANVRGGDRFFDSAGPGGVRTPKPAGSDVTPRHASGGEVIKIDKEKVRHFAHYGYVYCMLMAREGVPERMGLETLGTGGGDGTIKLWNLNADDGGSIEELYTLDDGREEGHAILSIVMDGSFLYSGRTGGEVDVWDLETRQLVRNLKAHRDDVLAMSVGGGFLFTAGVTGYVRKFDRQYQLKSRLKAHDGRILASAFVFHKGRPVYVTGSNDNSLAVWDVSDCIRNVQPPSKTSDEQLFDALRKFVSFRTVSSDPRYKGDCRRGASYLRSVFKSFGAATEMLPAEEQANPVILARFRGNPATAATRKKILFYGHYDVVAANNDSGKWRTDPFAMEGIDGYLYGRGTSDNKGPIMAAIFACAELMSEQALGSDIIFLIEGEEECGSRGFEKAVRAGKEKIGDVDWILLANSYWLDDRIPCLTYGLRGVIHATVQIESGHPDLHSGVDGSSQLDESLKDLVLLLGHLTGKDGDVKIPHFYDPVPEVSEQEAELYRDITTALVQRNPELGDPEVLATSLMRRWREASLTIHGFQTSGPDNATIIPRMAKAALSMRLVPNQEASEVAKSLVAFLEQQFQSLDSNNRLTVTIDHKAEPWLGDWTNQIFRTLEEAIMEVWGPIDTHHPHNRSVSKLLSPSARQQANGYFNHQPTAKLSPATSSVLATGSLTPLPEQSLLPLSEVSKKLETISIASSSPSRLSATSAPPSNQRRKPLYIREGGSIPAIRFLEKEFGAPAAHLPCGQASDSAHLDNERLRLVNLYKSKDIFKRWWCFRRELVFVVRSSGTDRRPSHTQYVLRFLETKMLLTITGIRPMRFPNSIQTLCKELPPYSGLNFSTPGTSGEFSQNSNPK</sequence>
<name>F9X9B6_ZYMTI</name>
<dbReference type="FunCoup" id="F9X9B6">
    <property type="interactions" value="84"/>
</dbReference>
<accession>F9X9B6</accession>
<dbReference type="InterPro" id="IPR001261">
    <property type="entry name" value="ArgE/DapE_CS"/>
</dbReference>
<dbReference type="HOGENOM" id="CLU_008535_0_0_1"/>
<dbReference type="GO" id="GO:0006508">
    <property type="term" value="P:proteolysis"/>
    <property type="evidence" value="ECO:0007669"/>
    <property type="project" value="UniProtKB-KW"/>
</dbReference>
<dbReference type="Pfam" id="PF01546">
    <property type="entry name" value="Peptidase_M20"/>
    <property type="match status" value="1"/>
</dbReference>
<dbReference type="GO" id="GO:0006751">
    <property type="term" value="P:glutathione catabolic process"/>
    <property type="evidence" value="ECO:0007669"/>
    <property type="project" value="InterPro"/>
</dbReference>
<dbReference type="InterPro" id="IPR020472">
    <property type="entry name" value="WD40_PAC1"/>
</dbReference>
<dbReference type="InterPro" id="IPR017149">
    <property type="entry name" value="GSH_degradosome_Dug2"/>
</dbReference>
<dbReference type="PANTHER" id="PTHR43270">
    <property type="entry name" value="BETA-ALA-HIS DIPEPTIDASE"/>
    <property type="match status" value="1"/>
</dbReference>
<dbReference type="PRINTS" id="PR00320">
    <property type="entry name" value="GPROTEINBRPT"/>
</dbReference>
<dbReference type="PROSITE" id="PS50082">
    <property type="entry name" value="WD_REPEATS_2"/>
    <property type="match status" value="2"/>
</dbReference>
<dbReference type="AlphaFoldDB" id="F9X9B6"/>
<keyword evidence="2 7" id="KW-0853">WD repeat</keyword>
<dbReference type="SMART" id="SM00320">
    <property type="entry name" value="WD40"/>
    <property type="match status" value="6"/>
</dbReference>
<reference evidence="9 10" key="1">
    <citation type="journal article" date="2011" name="PLoS Genet.">
        <title>Finished genome of the fungal wheat pathogen Mycosphaerella graminicola reveals dispensome structure, chromosome plasticity, and stealth pathogenesis.</title>
        <authorList>
            <person name="Goodwin S.B."/>
            <person name="Ben M'barek S."/>
            <person name="Dhillon B."/>
            <person name="Wittenberg A.H.J."/>
            <person name="Crane C.F."/>
            <person name="Hane J.K."/>
            <person name="Foster A.J."/>
            <person name="Van der Lee T.A.J."/>
            <person name="Grimwood J."/>
            <person name="Aerts A."/>
            <person name="Antoniw J."/>
            <person name="Bailey A."/>
            <person name="Bluhm B."/>
            <person name="Bowler J."/>
            <person name="Bristow J."/>
            <person name="van der Burgt A."/>
            <person name="Canto-Canche B."/>
            <person name="Churchill A.C.L."/>
            <person name="Conde-Ferraez L."/>
            <person name="Cools H.J."/>
            <person name="Coutinho P.M."/>
            <person name="Csukai M."/>
            <person name="Dehal P."/>
            <person name="De Wit P."/>
            <person name="Donzelli B."/>
            <person name="van de Geest H.C."/>
            <person name="van Ham R.C.H.J."/>
            <person name="Hammond-Kosack K.E."/>
            <person name="Henrissat B."/>
            <person name="Kilian A."/>
            <person name="Kobayashi A.K."/>
            <person name="Koopmann E."/>
            <person name="Kourmpetis Y."/>
            <person name="Kuzniar A."/>
            <person name="Lindquist E."/>
            <person name="Lombard V."/>
            <person name="Maliepaard C."/>
            <person name="Martins N."/>
            <person name="Mehrabi R."/>
            <person name="Nap J.P.H."/>
            <person name="Ponomarenko A."/>
            <person name="Rudd J.J."/>
            <person name="Salamov A."/>
            <person name="Schmutz J."/>
            <person name="Schouten H.J."/>
            <person name="Shapiro H."/>
            <person name="Stergiopoulos I."/>
            <person name="Torriani S.F.F."/>
            <person name="Tu H."/>
            <person name="de Vries R.P."/>
            <person name="Waalwijk C."/>
            <person name="Ware S.B."/>
            <person name="Wiebenga A."/>
            <person name="Zwiers L.-H."/>
            <person name="Oliver R.P."/>
            <person name="Grigoriev I.V."/>
            <person name="Kema G.H.J."/>
        </authorList>
    </citation>
    <scope>NUCLEOTIDE SEQUENCE [LARGE SCALE GENOMIC DNA]</scope>
    <source>
        <strain evidence="10">CBS 115943 / IPO323</strain>
    </source>
</reference>
<dbReference type="GO" id="GO:0008233">
    <property type="term" value="F:peptidase activity"/>
    <property type="evidence" value="ECO:0007669"/>
    <property type="project" value="UniProtKB-KW"/>
</dbReference>
<keyword evidence="5" id="KW-0677">Repeat</keyword>
<dbReference type="STRING" id="336722.F9X9B6"/>
<dbReference type="PANTHER" id="PTHR43270:SF8">
    <property type="entry name" value="DI- AND TRIPEPTIDASE DUG2-RELATED"/>
    <property type="match status" value="1"/>
</dbReference>
<feature type="region of interest" description="Disordered" evidence="8">
    <location>
        <begin position="1"/>
        <end position="56"/>
    </location>
</feature>
<dbReference type="Proteomes" id="UP000008062">
    <property type="component" value="Chromosome 4"/>
</dbReference>
<evidence type="ECO:0000256" key="4">
    <source>
        <dbReference type="ARBA" id="ARBA00022723"/>
    </source>
</evidence>
<feature type="repeat" description="WD" evidence="7">
    <location>
        <begin position="105"/>
        <end position="146"/>
    </location>
</feature>
<keyword evidence="10" id="KW-1185">Reference proteome</keyword>
<organism evidence="9 10">
    <name type="scientific">Zymoseptoria tritici (strain CBS 115943 / IPO323)</name>
    <name type="common">Speckled leaf blotch fungus</name>
    <name type="synonym">Septoria tritici</name>
    <dbReference type="NCBI Taxonomy" id="336722"/>
    <lineage>
        <taxon>Eukaryota</taxon>
        <taxon>Fungi</taxon>
        <taxon>Dikarya</taxon>
        <taxon>Ascomycota</taxon>
        <taxon>Pezizomycotina</taxon>
        <taxon>Dothideomycetes</taxon>
        <taxon>Dothideomycetidae</taxon>
        <taxon>Mycosphaerellales</taxon>
        <taxon>Mycosphaerellaceae</taxon>
        <taxon>Zymoseptoria</taxon>
    </lineage>
</organism>
<comment type="similarity">
    <text evidence="1">Belongs to the peptidase M20A family.</text>
</comment>
<dbReference type="GeneID" id="13400661"/>